<proteinExistence type="predicted"/>
<gene>
    <name evidence="2" type="ORF">GCM10011574_20920</name>
</gene>
<dbReference type="AlphaFoldDB" id="A0A8H9GXI2"/>
<dbReference type="Proteomes" id="UP000653480">
    <property type="component" value="Unassembled WGS sequence"/>
</dbReference>
<feature type="compositionally biased region" description="Low complexity" evidence="1">
    <location>
        <begin position="73"/>
        <end position="93"/>
    </location>
</feature>
<evidence type="ECO:0000313" key="2">
    <source>
        <dbReference type="EMBL" id="GGO07419.1"/>
    </source>
</evidence>
<keyword evidence="3" id="KW-1185">Reference proteome</keyword>
<accession>A0A8H9GXI2</accession>
<evidence type="ECO:0000256" key="1">
    <source>
        <dbReference type="SAM" id="MobiDB-lite"/>
    </source>
</evidence>
<feature type="compositionally biased region" description="Polar residues" evidence="1">
    <location>
        <begin position="55"/>
        <end position="72"/>
    </location>
</feature>
<evidence type="ECO:0000313" key="3">
    <source>
        <dbReference type="Proteomes" id="UP000653480"/>
    </source>
</evidence>
<organism evidence="2 3">
    <name type="scientific">Microbispora bryophytorum</name>
    <dbReference type="NCBI Taxonomy" id="1460882"/>
    <lineage>
        <taxon>Bacteria</taxon>
        <taxon>Bacillati</taxon>
        <taxon>Actinomycetota</taxon>
        <taxon>Actinomycetes</taxon>
        <taxon>Streptosporangiales</taxon>
        <taxon>Streptosporangiaceae</taxon>
        <taxon>Microbispora</taxon>
    </lineage>
</organism>
<comment type="caution">
    <text evidence="2">The sequence shown here is derived from an EMBL/GenBank/DDBJ whole genome shotgun (WGS) entry which is preliminary data.</text>
</comment>
<dbReference type="EMBL" id="BMMN01000003">
    <property type="protein sequence ID" value="GGO07419.1"/>
    <property type="molecule type" value="Genomic_DNA"/>
</dbReference>
<reference evidence="2" key="2">
    <citation type="submission" date="2020-09" db="EMBL/GenBank/DDBJ databases">
        <authorList>
            <person name="Sun Q."/>
            <person name="Zhou Y."/>
        </authorList>
    </citation>
    <scope>NUCLEOTIDE SEQUENCE</scope>
    <source>
        <strain evidence="2">CGMCC 4.7138</strain>
    </source>
</reference>
<protein>
    <submittedName>
        <fullName evidence="2">Uncharacterized protein</fullName>
    </submittedName>
</protein>
<sequence length="298" mass="30234">MPGIPPGMLSVKETLGAGACIVNGGVTDGRAGRARWASAVLAALSLLAGACGASQGVSQGTGRQSGAATVQRSSPVATAPTPSTSTPSSTGGSLVAGRYQPLWPFADEKQARDWQESYRSGGHQPWHLDAERTALSFTQGFLGFTGVDQVVKRTVTGGDARVSVGIRGEGGGRPGIAAVIHLVRFGAGPDAPWEVVGTDDTTFSLTTPGYGAVVSSPVRVGGRITGVDESIRVDVRATGSARPLGERCCVAAGGDGVPWSATVTFRAAPGRTLTLVASTGGHVAKVERFAVTGVRVAR</sequence>
<reference evidence="2" key="1">
    <citation type="journal article" date="2014" name="Int. J. Syst. Evol. Microbiol.">
        <title>Complete genome sequence of Corynebacterium casei LMG S-19264T (=DSM 44701T), isolated from a smear-ripened cheese.</title>
        <authorList>
            <consortium name="US DOE Joint Genome Institute (JGI-PGF)"/>
            <person name="Walter F."/>
            <person name="Albersmeier A."/>
            <person name="Kalinowski J."/>
            <person name="Ruckert C."/>
        </authorList>
    </citation>
    <scope>NUCLEOTIDE SEQUENCE</scope>
    <source>
        <strain evidence="2">CGMCC 4.7138</strain>
    </source>
</reference>
<name>A0A8H9GXI2_9ACTN</name>
<feature type="region of interest" description="Disordered" evidence="1">
    <location>
        <begin position="55"/>
        <end position="94"/>
    </location>
</feature>